<dbReference type="Pfam" id="PF04205">
    <property type="entry name" value="FMN_bind"/>
    <property type="match status" value="1"/>
</dbReference>
<dbReference type="InterPro" id="IPR050315">
    <property type="entry name" value="FAD-oxidoreductase_2"/>
</dbReference>
<dbReference type="Proteomes" id="UP000653275">
    <property type="component" value="Unassembled WGS sequence"/>
</dbReference>
<dbReference type="PANTHER" id="PTHR43400:SF7">
    <property type="entry name" value="FAD-DEPENDENT OXIDOREDUCTASE 2 FAD BINDING DOMAIN-CONTAINING PROTEIN"/>
    <property type="match status" value="1"/>
</dbReference>
<dbReference type="GO" id="GO:0010181">
    <property type="term" value="F:FMN binding"/>
    <property type="evidence" value="ECO:0007669"/>
    <property type="project" value="InterPro"/>
</dbReference>
<evidence type="ECO:0000259" key="8">
    <source>
        <dbReference type="SMART" id="SM00900"/>
    </source>
</evidence>
<comment type="similarity">
    <text evidence="3 7">Belongs to the FAD-dependent oxidoreductase 2 family. FRD/SDH subfamily.</text>
</comment>
<dbReference type="InterPro" id="IPR013785">
    <property type="entry name" value="Aldolase_TIM"/>
</dbReference>
<accession>A0AAP2AFY7</accession>
<dbReference type="SUPFAM" id="SSF51905">
    <property type="entry name" value="FAD/NAD(P)-binding domain"/>
    <property type="match status" value="1"/>
</dbReference>
<dbReference type="PANTHER" id="PTHR43400">
    <property type="entry name" value="FUMARATE REDUCTASE"/>
    <property type="match status" value="1"/>
</dbReference>
<dbReference type="SUPFAM" id="SSF56425">
    <property type="entry name" value="Succinate dehydrogenase/fumarate reductase flavoprotein, catalytic domain"/>
    <property type="match status" value="1"/>
</dbReference>
<dbReference type="GO" id="GO:0016020">
    <property type="term" value="C:membrane"/>
    <property type="evidence" value="ECO:0007669"/>
    <property type="project" value="InterPro"/>
</dbReference>
<dbReference type="InterPro" id="IPR027477">
    <property type="entry name" value="Succ_DH/fumarate_Rdtase_cat_sf"/>
</dbReference>
<evidence type="ECO:0000256" key="1">
    <source>
        <dbReference type="ARBA" id="ARBA00001917"/>
    </source>
</evidence>
<organism evidence="9 10">
    <name type="scientific">Lelliottia amnigena</name>
    <name type="common">Enterobacter amnigenus</name>
    <dbReference type="NCBI Taxonomy" id="61646"/>
    <lineage>
        <taxon>Bacteria</taxon>
        <taxon>Pseudomonadati</taxon>
        <taxon>Pseudomonadota</taxon>
        <taxon>Gammaproteobacteria</taxon>
        <taxon>Enterobacterales</taxon>
        <taxon>Enterobacteriaceae</taxon>
        <taxon>Lelliottia</taxon>
    </lineage>
</organism>
<evidence type="ECO:0000256" key="7">
    <source>
        <dbReference type="RuleBase" id="RU366062"/>
    </source>
</evidence>
<dbReference type="EMBL" id="JAENMS010000011">
    <property type="protein sequence ID" value="MBL5936383.1"/>
    <property type="molecule type" value="Genomic_DNA"/>
</dbReference>
<dbReference type="Pfam" id="PF00890">
    <property type="entry name" value="FAD_binding_2"/>
    <property type="match status" value="1"/>
</dbReference>
<dbReference type="PRINTS" id="PR00368">
    <property type="entry name" value="FADPNR"/>
</dbReference>
<evidence type="ECO:0000256" key="4">
    <source>
        <dbReference type="ARBA" id="ARBA00022630"/>
    </source>
</evidence>
<dbReference type="InterPro" id="IPR003953">
    <property type="entry name" value="FAD-dep_OxRdtase_2_FAD-bd"/>
</dbReference>
<feature type="domain" description="FMN-binding" evidence="8">
    <location>
        <begin position="387"/>
        <end position="464"/>
    </location>
</feature>
<dbReference type="InterPro" id="IPR010960">
    <property type="entry name" value="Flavocytochrome_c"/>
</dbReference>
<keyword evidence="4 7" id="KW-0285">Flavoprotein</keyword>
<dbReference type="Gene3D" id="3.20.20.70">
    <property type="entry name" value="Aldolase class I"/>
    <property type="match status" value="1"/>
</dbReference>
<evidence type="ECO:0000256" key="6">
    <source>
        <dbReference type="ARBA" id="ARBA00023002"/>
    </source>
</evidence>
<name>A0AAP2AFY7_LELAM</name>
<dbReference type="SMART" id="SM00900">
    <property type="entry name" value="FMN_bind"/>
    <property type="match status" value="1"/>
</dbReference>
<dbReference type="InterPro" id="IPR007329">
    <property type="entry name" value="FMN-bd"/>
</dbReference>
<keyword evidence="6 7" id="KW-0560">Oxidoreductase</keyword>
<dbReference type="RefSeq" id="WP_202666284.1">
    <property type="nucleotide sequence ID" value="NZ_JAENMR010000011.1"/>
</dbReference>
<proteinExistence type="inferred from homology"/>
<comment type="caution">
    <text evidence="9">The sequence shown here is derived from an EMBL/GenBank/DDBJ whole genome shotgun (WGS) entry which is preliminary data.</text>
</comment>
<evidence type="ECO:0000256" key="5">
    <source>
        <dbReference type="ARBA" id="ARBA00022827"/>
    </source>
</evidence>
<dbReference type="FunFam" id="3.90.700.10:FF:000007">
    <property type="entry name" value="NADH-dependent fumarate reductase"/>
    <property type="match status" value="1"/>
</dbReference>
<evidence type="ECO:0000313" key="10">
    <source>
        <dbReference type="Proteomes" id="UP000653275"/>
    </source>
</evidence>
<dbReference type="InterPro" id="IPR036188">
    <property type="entry name" value="FAD/NAD-bd_sf"/>
</dbReference>
<dbReference type="AlphaFoldDB" id="A0AAP2AFY7"/>
<evidence type="ECO:0000256" key="3">
    <source>
        <dbReference type="ARBA" id="ARBA00008040"/>
    </source>
</evidence>
<dbReference type="NCBIfam" id="NF005064">
    <property type="entry name" value="PRK06481.1"/>
    <property type="match status" value="1"/>
</dbReference>
<comment type="cofactor">
    <cofactor evidence="1">
        <name>FMN</name>
        <dbReference type="ChEBI" id="CHEBI:58210"/>
    </cofactor>
</comment>
<dbReference type="GO" id="GO:0016627">
    <property type="term" value="F:oxidoreductase activity, acting on the CH-CH group of donors"/>
    <property type="evidence" value="ECO:0007669"/>
    <property type="project" value="UniProtKB-ARBA"/>
</dbReference>
<reference evidence="9" key="1">
    <citation type="submission" date="2020-12" db="EMBL/GenBank/DDBJ databases">
        <title>Draft genome sequence of Enterobacter spp., Lelliottia spp. and Serratia spp. isolated from drinking water reservoirs and lakes.</title>
        <authorList>
            <person name="Reitter C."/>
            <person name="Neuhaus K."/>
            <person name="Huegler M."/>
        </authorList>
    </citation>
    <scope>NUCLEOTIDE SEQUENCE</scope>
    <source>
        <strain evidence="9">TZW15</strain>
    </source>
</reference>
<dbReference type="CDD" id="cd04735">
    <property type="entry name" value="OYE_like_4_FMN"/>
    <property type="match status" value="1"/>
</dbReference>
<dbReference type="Gene3D" id="3.90.700.10">
    <property type="entry name" value="Succinate dehydrogenase/fumarate reductase flavoprotein, catalytic domain"/>
    <property type="match status" value="1"/>
</dbReference>
<evidence type="ECO:0000313" key="9">
    <source>
        <dbReference type="EMBL" id="MBL5936383.1"/>
    </source>
</evidence>
<sequence>MSTNERILSPFTLPNGTELKNRLLMAPMTTCTGYYDGTVNSELVEYYRARSGSIGTIIVECCFVDDLGLAFPGAIGIDNDEKIAGLAKIADAIKSKGSRALLQIYHGGRMVDPKLIGGRTPVGPSAVAAPREGAATPVALSGEDVCAMVGKFGDAVRRAIQAGFDGVEIHGANTYLIQQFYSPNSNQRDDEWGGSRDNRAKFPLAVLDITHKMVRQYADDAFIIGYRFSPEEMEVPGIRFDDTMYLLEKLAARGVDYLHFSVGATLRPSIVDTQDPTPLIEKYCAMRSDTLAQIPVMGVGGVVNAADVNEAIDHGYDLIAVGRATIAYPDWTDRIGQGETLELFMDSTRREALHIPEPLWRFSLVEAMIRDMSMGESKFKPGTFIETVQDDASELVVSVSLETDRISDIALASGPDHDVEFVTSFEEIRSRILDANTPHVDAITGATSQSEAVKKAVSKAMVKSSKALAAEEGVDPNAAKCVDVVVVGSGGAGLAAAIQAYDDGASVLIVEKMPTIGGNTIKASAGMNAAETRFQQVKGIQDSKELFYQESLKGGQNRNNPELLRRFVENAPEAIEWLATRGIMLNDITTTGGMSIDRTHRPKDGSAVGGYLVSGLVRNVNKRHIDVMLDTSVSDIIVENGEVTGVRLTTEENETVTVTTKSVIVATGGFSANSQMVVRYRPDLDGFVTTNHKGATGGGIALLERIGAGTVDMGEIQIHPTVEQNTSYLISESIRGGGAILVSQQGNRFFNEMETRDKVSAHIIALPEKYAYIVFDEHVRAKNKAADEYIAKGLVTSASSPKALAEALGMDHHAFLATLERYNGFVEKQHDDDFGRTTALRAPINEGPFHAIRIAPGVHHTMGGVTVNPQTCVLDSAHNVIPGAYAAGEVVGGIHGGNRIGGNAVADIIIFGTLAGHQAAIRSKKPG</sequence>
<evidence type="ECO:0000256" key="2">
    <source>
        <dbReference type="ARBA" id="ARBA00001974"/>
    </source>
</evidence>
<dbReference type="NCBIfam" id="TIGR01813">
    <property type="entry name" value="flavo_cyto_c"/>
    <property type="match status" value="1"/>
</dbReference>
<dbReference type="Gene3D" id="3.50.50.60">
    <property type="entry name" value="FAD/NAD(P)-binding domain"/>
    <property type="match status" value="1"/>
</dbReference>
<gene>
    <name evidence="9" type="ORF">I7V27_18250</name>
</gene>
<protein>
    <submittedName>
        <fullName evidence="9">Flavocytochrome c</fullName>
    </submittedName>
</protein>
<dbReference type="Gene3D" id="3.90.1010.20">
    <property type="match status" value="1"/>
</dbReference>
<comment type="cofactor">
    <cofactor evidence="2">
        <name>FAD</name>
        <dbReference type="ChEBI" id="CHEBI:57692"/>
    </cofactor>
</comment>
<dbReference type="InterPro" id="IPR001155">
    <property type="entry name" value="OxRdtase_FMN_N"/>
</dbReference>
<dbReference type="SUPFAM" id="SSF51395">
    <property type="entry name" value="FMN-linked oxidoreductases"/>
    <property type="match status" value="1"/>
</dbReference>
<keyword evidence="5 7" id="KW-0274">FAD</keyword>
<dbReference type="Pfam" id="PF00724">
    <property type="entry name" value="Oxidored_FMN"/>
    <property type="match status" value="1"/>
</dbReference>